<sequence>MDARQLWKLQLEEILGQLEEQAEFRPGQLFVVGCSTSEVAGSRIGTGGALDIAEILYGPLQAFADRNGLHLAFQGCEHINRAVTLERKAAERYGYEPVTVVPAVRAGGSMSAFAYRNMADPVVVEGVRAHAGIDIGQTLIGMQLRPVAVPLRASVDRVGEAVVTIAKTRPKLIGGARAVYELEEEIMEPEEENGAYEEELKEEDQ</sequence>
<dbReference type="Gene3D" id="3.40.50.10360">
    <property type="entry name" value="Hypothetical protein TT1679"/>
    <property type="match status" value="1"/>
</dbReference>
<comment type="similarity">
    <text evidence="1">Belongs to the UPF0340 family.</text>
</comment>
<dbReference type="HAMAP" id="MF_00800">
    <property type="entry name" value="UPF0340"/>
    <property type="match status" value="1"/>
</dbReference>
<dbReference type="InterPro" id="IPR028345">
    <property type="entry name" value="Antibiotic_NAT-like"/>
</dbReference>
<gene>
    <name evidence="2" type="ORF">SAMN05428946_0507</name>
</gene>
<dbReference type="PIRSF" id="PIRSF007510">
    <property type="entry name" value="UCP007510"/>
    <property type="match status" value="1"/>
</dbReference>
<evidence type="ECO:0000313" key="2">
    <source>
        <dbReference type="EMBL" id="SIT69593.1"/>
    </source>
</evidence>
<evidence type="ECO:0000256" key="1">
    <source>
        <dbReference type="HAMAP-Rule" id="MF_00800"/>
    </source>
</evidence>
<dbReference type="InterPro" id="IPR006340">
    <property type="entry name" value="DUF436"/>
</dbReference>
<evidence type="ECO:0000313" key="3">
    <source>
        <dbReference type="Proteomes" id="UP000187550"/>
    </source>
</evidence>
<dbReference type="NCBIfam" id="TIGR01440">
    <property type="entry name" value="TIGR01440 family protein"/>
    <property type="match status" value="1"/>
</dbReference>
<reference evidence="3" key="1">
    <citation type="submission" date="2017-01" db="EMBL/GenBank/DDBJ databases">
        <authorList>
            <person name="Varghese N."/>
            <person name="Submissions S."/>
        </authorList>
    </citation>
    <scope>NUCLEOTIDE SEQUENCE [LARGE SCALE GENOMIC DNA]</scope>
    <source>
        <strain evidence="3">MNA4</strain>
    </source>
</reference>
<dbReference type="EMBL" id="FTPL01000001">
    <property type="protein sequence ID" value="SIT69593.1"/>
    <property type="molecule type" value="Genomic_DNA"/>
</dbReference>
<dbReference type="OrthoDB" id="9803187at2"/>
<name>A0A1U7PHT2_9BACI</name>
<dbReference type="Pfam" id="PF04260">
    <property type="entry name" value="DUF436"/>
    <property type="match status" value="1"/>
</dbReference>
<dbReference type="RefSeq" id="WP_076756783.1">
    <property type="nucleotide sequence ID" value="NZ_FTPL01000001.1"/>
</dbReference>
<dbReference type="STRING" id="550447.SAMN05428946_0507"/>
<protein>
    <recommendedName>
        <fullName evidence="1">UPF0340 protein SAMN05428946_0507</fullName>
    </recommendedName>
</protein>
<keyword evidence="3" id="KW-1185">Reference proteome</keyword>
<dbReference type="AlphaFoldDB" id="A0A1U7PHT2"/>
<proteinExistence type="inferred from homology"/>
<dbReference type="Proteomes" id="UP000187550">
    <property type="component" value="Unassembled WGS sequence"/>
</dbReference>
<dbReference type="SUPFAM" id="SSF110710">
    <property type="entry name" value="TTHA0583/YokD-like"/>
    <property type="match status" value="1"/>
</dbReference>
<organism evidence="2 3">
    <name type="scientific">Edaphobacillus lindanitolerans</name>
    <dbReference type="NCBI Taxonomy" id="550447"/>
    <lineage>
        <taxon>Bacteria</taxon>
        <taxon>Bacillati</taxon>
        <taxon>Bacillota</taxon>
        <taxon>Bacilli</taxon>
        <taxon>Bacillales</taxon>
        <taxon>Bacillaceae</taxon>
        <taxon>Edaphobacillus</taxon>
    </lineage>
</organism>
<accession>A0A1U7PHT2</accession>